<dbReference type="Proteomes" id="UP000192674">
    <property type="component" value="Unassembled WGS sequence"/>
</dbReference>
<dbReference type="RefSeq" id="WP_084433107.1">
    <property type="nucleotide sequence ID" value="NZ_FWXV01000010.1"/>
</dbReference>
<proteinExistence type="predicted"/>
<organism evidence="1 2">
    <name type="scientific">Kibdelosporangium aridum</name>
    <dbReference type="NCBI Taxonomy" id="2030"/>
    <lineage>
        <taxon>Bacteria</taxon>
        <taxon>Bacillati</taxon>
        <taxon>Actinomycetota</taxon>
        <taxon>Actinomycetes</taxon>
        <taxon>Pseudonocardiales</taxon>
        <taxon>Pseudonocardiaceae</taxon>
        <taxon>Kibdelosporangium</taxon>
    </lineage>
</organism>
<evidence type="ECO:0000313" key="1">
    <source>
        <dbReference type="EMBL" id="SMD24740.1"/>
    </source>
</evidence>
<dbReference type="EMBL" id="FWXV01000010">
    <property type="protein sequence ID" value="SMD24740.1"/>
    <property type="molecule type" value="Genomic_DNA"/>
</dbReference>
<evidence type="ECO:0000313" key="2">
    <source>
        <dbReference type="Proteomes" id="UP000192674"/>
    </source>
</evidence>
<sequence length="90" mass="9426">MSTPTPPGLSLSRREWAMLKAIAAGRGEITGSSEPDLFIDSLACCDQHAAHHLARAGLVHATRAAEMGQRVPAELTAAGHALLRDLETAA</sequence>
<protein>
    <recommendedName>
        <fullName evidence="3">MarR family transcriptional regulator</fullName>
    </recommendedName>
</protein>
<reference evidence="1 2" key="1">
    <citation type="submission" date="2017-04" db="EMBL/GenBank/DDBJ databases">
        <authorList>
            <person name="Afonso C.L."/>
            <person name="Miller P.J."/>
            <person name="Scott M.A."/>
            <person name="Spackman E."/>
            <person name="Goraichik I."/>
            <person name="Dimitrov K.M."/>
            <person name="Suarez D.L."/>
            <person name="Swayne D.E."/>
        </authorList>
    </citation>
    <scope>NUCLEOTIDE SEQUENCE [LARGE SCALE GENOMIC DNA]</scope>
    <source>
        <strain evidence="1 2">DSM 43828</strain>
    </source>
</reference>
<keyword evidence="2" id="KW-1185">Reference proteome</keyword>
<evidence type="ECO:0008006" key="3">
    <source>
        <dbReference type="Google" id="ProtNLM"/>
    </source>
</evidence>
<accession>A0A1W2FS45</accession>
<name>A0A1W2FS45_KIBAR</name>
<dbReference type="AlphaFoldDB" id="A0A1W2FS45"/>
<gene>
    <name evidence="1" type="ORF">SAMN05661093_08746</name>
</gene>
<dbReference type="OrthoDB" id="3700530at2"/>